<dbReference type="PRINTS" id="PR00722">
    <property type="entry name" value="CHYMOTRYPSIN"/>
</dbReference>
<evidence type="ECO:0000313" key="6">
    <source>
        <dbReference type="EMBL" id="KPP91824.1"/>
    </source>
</evidence>
<dbReference type="RefSeq" id="WP_245638814.1">
    <property type="nucleotide sequence ID" value="NZ_FBYC01000004.1"/>
</dbReference>
<dbReference type="SMART" id="SM00020">
    <property type="entry name" value="Tryp_SPc"/>
    <property type="match status" value="1"/>
</dbReference>
<proteinExistence type="predicted"/>
<evidence type="ECO:0000256" key="3">
    <source>
        <dbReference type="SAM" id="SignalP"/>
    </source>
</evidence>
<dbReference type="InterPro" id="IPR050966">
    <property type="entry name" value="Glutamyl_endopeptidase"/>
</dbReference>
<dbReference type="InterPro" id="IPR009003">
    <property type="entry name" value="Peptidase_S1_PA"/>
</dbReference>
<dbReference type="Pfam" id="PF00089">
    <property type="entry name" value="Trypsin"/>
    <property type="match status" value="1"/>
</dbReference>
<feature type="domain" description="Peptidase S1" evidence="4">
    <location>
        <begin position="16"/>
        <end position="244"/>
    </location>
</feature>
<dbReference type="Proteomes" id="UP000182045">
    <property type="component" value="Unassembled WGS sequence"/>
</dbReference>
<gene>
    <name evidence="5" type="ORF">Ga0058931_2385</name>
    <name evidence="6" type="ORF">HLUCCA05_01530</name>
</gene>
<evidence type="ECO:0000256" key="1">
    <source>
        <dbReference type="ARBA" id="ARBA00022729"/>
    </source>
</evidence>
<dbReference type="PROSITE" id="PS00134">
    <property type="entry name" value="TRYPSIN_HIS"/>
    <property type="match status" value="1"/>
</dbReference>
<comment type="caution">
    <text evidence="6">The sequence shown here is derived from an EMBL/GenBank/DDBJ whole genome shotgun (WGS) entry which is preliminary data.</text>
</comment>
<evidence type="ECO:0000256" key="2">
    <source>
        <dbReference type="SAM" id="MobiDB-lite"/>
    </source>
</evidence>
<dbReference type="InterPro" id="IPR018114">
    <property type="entry name" value="TRYPSIN_HIS"/>
</dbReference>
<dbReference type="GO" id="GO:0004252">
    <property type="term" value="F:serine-type endopeptidase activity"/>
    <property type="evidence" value="ECO:0007669"/>
    <property type="project" value="InterPro"/>
</dbReference>
<keyword evidence="8" id="KW-1185">Reference proteome</keyword>
<dbReference type="STRING" id="1666912.Ga0058931_2385"/>
<dbReference type="InterPro" id="IPR001254">
    <property type="entry name" value="Trypsin_dom"/>
</dbReference>
<dbReference type="PATRIC" id="fig|1666912.4.peg.1456"/>
<dbReference type="SUPFAM" id="SSF50494">
    <property type="entry name" value="Trypsin-like serine proteases"/>
    <property type="match status" value="1"/>
</dbReference>
<dbReference type="AlphaFoldDB" id="A0A0P8ACA3"/>
<organism evidence="6 7">
    <name type="scientific">Roseibaca calidilacus</name>
    <dbReference type="NCBI Taxonomy" id="1666912"/>
    <lineage>
        <taxon>Bacteria</taxon>
        <taxon>Pseudomonadati</taxon>
        <taxon>Pseudomonadota</taxon>
        <taxon>Alphaproteobacteria</taxon>
        <taxon>Rhodobacterales</taxon>
        <taxon>Paracoccaceae</taxon>
        <taxon>Roseinatronobacter</taxon>
    </lineage>
</organism>
<evidence type="ECO:0000259" key="4">
    <source>
        <dbReference type="PROSITE" id="PS50240"/>
    </source>
</evidence>
<dbReference type="Gene3D" id="2.40.10.10">
    <property type="entry name" value="Trypsin-like serine proteases"/>
    <property type="match status" value="2"/>
</dbReference>
<dbReference type="PROSITE" id="PS50240">
    <property type="entry name" value="TRYPSIN_DOM"/>
    <property type="match status" value="1"/>
</dbReference>
<keyword evidence="1 3" id="KW-0732">Signal</keyword>
<evidence type="ECO:0000313" key="8">
    <source>
        <dbReference type="Proteomes" id="UP000182045"/>
    </source>
</evidence>
<dbReference type="InterPro" id="IPR043504">
    <property type="entry name" value="Peptidase_S1_PA_chymotrypsin"/>
</dbReference>
<protein>
    <submittedName>
        <fullName evidence="5">Trypsin</fullName>
    </submittedName>
    <submittedName>
        <fullName evidence="6">V8-like Glu-specific endopeptidase</fullName>
    </submittedName>
</protein>
<name>A0A0P8ACA3_9RHOB</name>
<dbReference type="Proteomes" id="UP000050413">
    <property type="component" value="Unassembled WGS sequence"/>
</dbReference>
<accession>A0A0P8ACA3</accession>
<feature type="region of interest" description="Disordered" evidence="2">
    <location>
        <begin position="256"/>
        <end position="278"/>
    </location>
</feature>
<dbReference type="GO" id="GO:0006508">
    <property type="term" value="P:proteolysis"/>
    <property type="evidence" value="ECO:0007669"/>
    <property type="project" value="InterPro"/>
</dbReference>
<feature type="chain" id="PRO_5030013283" evidence="3">
    <location>
        <begin position="21"/>
        <end position="278"/>
    </location>
</feature>
<reference evidence="5 8" key="2">
    <citation type="submission" date="2016-01" db="EMBL/GenBank/DDBJ databases">
        <authorList>
            <person name="Varghese N."/>
        </authorList>
    </citation>
    <scope>NUCLEOTIDE SEQUENCE [LARGE SCALE GENOMIC DNA]</scope>
    <source>
        <strain evidence="5 8">HL-91</strain>
    </source>
</reference>
<dbReference type="InterPro" id="IPR001314">
    <property type="entry name" value="Peptidase_S1A"/>
</dbReference>
<dbReference type="EMBL" id="FBYC01000004">
    <property type="protein sequence ID" value="CUX82455.1"/>
    <property type="molecule type" value="Genomic_DNA"/>
</dbReference>
<reference evidence="6 7" key="1">
    <citation type="submission" date="2015-09" db="EMBL/GenBank/DDBJ databases">
        <title>Identification and resolution of microdiversity through metagenomic sequencing of parallel consortia.</title>
        <authorList>
            <person name="Nelson W.C."/>
            <person name="Romine M.F."/>
            <person name="Lindemann S.R."/>
        </authorList>
    </citation>
    <scope>NUCLEOTIDE SEQUENCE [LARGE SCALE GENOMIC DNA]</scope>
    <source>
        <strain evidence="6">HL-91</strain>
    </source>
</reference>
<evidence type="ECO:0000313" key="5">
    <source>
        <dbReference type="EMBL" id="CUX82455.1"/>
    </source>
</evidence>
<evidence type="ECO:0000313" key="7">
    <source>
        <dbReference type="Proteomes" id="UP000050413"/>
    </source>
</evidence>
<feature type="signal peptide" evidence="3">
    <location>
        <begin position="1"/>
        <end position="20"/>
    </location>
</feature>
<sequence>MSFFRAVLAMFLVWPLAAAAQDKPLTLLETGLTAQGWEAVGRIDIGANGFCTGALISDRLVLTAAHCLFNRTTGQRFADEDFLFRAGLRNGRAAAERRVLRSVVHPDYRVAQLATAETVQNDLALLELVHPVAARGVTPFPVRTTVQRGDTVGVVSYGRDRLNAPSLQEACRVLNSTSRGVVYMTCSVDYGSSGSPVFAFDRGRAEIVSVISAKGVSEGGAFVGDVSFGVALGPKLDVLRDALSARDGRFVQAPGSATVTRTGPRRMTSEGGARFLRP</sequence>
<dbReference type="PANTHER" id="PTHR15462:SF8">
    <property type="entry name" value="SERINE PROTEASE"/>
    <property type="match status" value="1"/>
</dbReference>
<dbReference type="EMBL" id="LJSG01000013">
    <property type="protein sequence ID" value="KPP91824.1"/>
    <property type="molecule type" value="Genomic_DNA"/>
</dbReference>
<dbReference type="PANTHER" id="PTHR15462">
    <property type="entry name" value="SERINE PROTEASE"/>
    <property type="match status" value="1"/>
</dbReference>